<dbReference type="InterPro" id="IPR005467">
    <property type="entry name" value="His_kinase_dom"/>
</dbReference>
<dbReference type="PANTHER" id="PTHR43065">
    <property type="entry name" value="SENSOR HISTIDINE KINASE"/>
    <property type="match status" value="1"/>
</dbReference>
<feature type="region of interest" description="Disordered" evidence="3">
    <location>
        <begin position="163"/>
        <end position="197"/>
    </location>
</feature>
<feature type="compositionally biased region" description="Polar residues" evidence="3">
    <location>
        <begin position="537"/>
        <end position="553"/>
    </location>
</feature>
<protein>
    <recommendedName>
        <fullName evidence="2">histidine kinase</fullName>
        <ecNumber evidence="2">2.7.13.3</ecNumber>
    </recommendedName>
</protein>
<dbReference type="Pfam" id="PF02518">
    <property type="entry name" value="HATPase_c"/>
    <property type="match status" value="1"/>
</dbReference>
<feature type="domain" description="Histidine kinase" evidence="4">
    <location>
        <begin position="685"/>
        <end position="827"/>
    </location>
</feature>
<dbReference type="PROSITE" id="PS50109">
    <property type="entry name" value="HIS_KIN"/>
    <property type="match status" value="1"/>
</dbReference>
<dbReference type="InterPro" id="IPR003594">
    <property type="entry name" value="HATPase_dom"/>
</dbReference>
<dbReference type="AlphaFoldDB" id="A0A7W7ZD42"/>
<organism evidence="5 6">
    <name type="scientific">Granulicella aggregans</name>
    <dbReference type="NCBI Taxonomy" id="474949"/>
    <lineage>
        <taxon>Bacteria</taxon>
        <taxon>Pseudomonadati</taxon>
        <taxon>Acidobacteriota</taxon>
        <taxon>Terriglobia</taxon>
        <taxon>Terriglobales</taxon>
        <taxon>Acidobacteriaceae</taxon>
        <taxon>Granulicella</taxon>
    </lineage>
</organism>
<sequence length="888" mass="93359">MQGIQSNIIPEKTEKLGLTSGTSGPLEAAKSYLDRQGENEATLATLAAMDDEETNDGRPAWLRRWQSGGAPQAEGTNSGSTSGTGKASGSHQSLSAHAQDHDQSATAKGYSGQSIEAAFAFETIFQYETELEAEETEDWLELSGERPLEEAAARMQAWPDTARELDKPGAGATGGSRPYSSLESGSGTTGDEELSLPRERPLVLGSIADPRAVRAAIFRLAQESTQRWAPVQELRTPIQKLAETPVTSGMPKGTSLNEVTDDAVAIGENEVVNPAVDFAEVARRLWSAPETANEFAESQGPEPANGHLKAQPHADAILGAENDNQTVSAIAIQEGSCLSAVDAPTPSFGPATEEVAREALAAKLERAHSESAEEEAEPKLEPEWTLSGALSELRSEIRSELREDIGSETPSETIEAHPARIVSLPDGLPPTPALNLRETRGTASDAPALAHDAGNLFSALKLYSELLALSGVLQARHSHYAQDLKLLAARSEVLIDRLLASCGLAERSAQMLVQNHGVGAAGSVSLDPADPLGAGRGTTQTVPDMPASSSYSLRSAEAAQDQHNSLGAEVILAASKSGEPEAAPSGSPRSPHFEGPPSEQSEAVGMDVAVAQLPDRATTRLADGEPGQDREGVLDGDCQPGGNPINLVDLLTRWGSLLSMIARGPVEVKFGSQAALPIQVGEEAMERILVNLVHNAMTATRNGGAIRIGVGRAETRRPAHSHSSPEGRVRPASKMVLTVDDSGCGMSEQQIARVLGMGGVRMDSVGLDRGIASGGATEANLHSGRHRRHGMGLQIVRELVASSGGELAIYSRCGIGTRIEVRWPILQRNLEQEAISLGMASAGAEDASASPVLTEQRRPPQSANDSHGTSGGFSQNRIRQGFEGAIAC</sequence>
<feature type="region of interest" description="Disordered" evidence="3">
    <location>
        <begin position="617"/>
        <end position="640"/>
    </location>
</feature>
<dbReference type="RefSeq" id="WP_184216817.1">
    <property type="nucleotide sequence ID" value="NZ_JACHIP010000003.1"/>
</dbReference>
<evidence type="ECO:0000256" key="2">
    <source>
        <dbReference type="ARBA" id="ARBA00012438"/>
    </source>
</evidence>
<comment type="catalytic activity">
    <reaction evidence="1">
        <text>ATP + protein L-histidine = ADP + protein N-phospho-L-histidine.</text>
        <dbReference type="EC" id="2.7.13.3"/>
    </reaction>
</comment>
<feature type="region of interest" description="Disordered" evidence="3">
    <location>
        <begin position="846"/>
        <end position="876"/>
    </location>
</feature>
<feature type="region of interest" description="Disordered" evidence="3">
    <location>
        <begin position="68"/>
        <end position="109"/>
    </location>
</feature>
<dbReference type="GO" id="GO:0004673">
    <property type="term" value="F:protein histidine kinase activity"/>
    <property type="evidence" value="ECO:0007669"/>
    <property type="project" value="UniProtKB-EC"/>
</dbReference>
<accession>A0A7W7ZD42</accession>
<name>A0A7W7ZD42_9BACT</name>
<dbReference type="EC" id="2.7.13.3" evidence="2"/>
<evidence type="ECO:0000259" key="4">
    <source>
        <dbReference type="PROSITE" id="PS50109"/>
    </source>
</evidence>
<evidence type="ECO:0000256" key="1">
    <source>
        <dbReference type="ARBA" id="ARBA00000085"/>
    </source>
</evidence>
<dbReference type="PRINTS" id="PR00344">
    <property type="entry name" value="BCTRLSENSOR"/>
</dbReference>
<dbReference type="SUPFAM" id="SSF55874">
    <property type="entry name" value="ATPase domain of HSP90 chaperone/DNA topoisomerase II/histidine kinase"/>
    <property type="match status" value="1"/>
</dbReference>
<evidence type="ECO:0000256" key="3">
    <source>
        <dbReference type="SAM" id="MobiDB-lite"/>
    </source>
</evidence>
<feature type="region of interest" description="Disordered" evidence="3">
    <location>
        <begin position="576"/>
        <end position="602"/>
    </location>
</feature>
<feature type="compositionally biased region" description="Polar residues" evidence="3">
    <location>
        <begin position="859"/>
        <end position="876"/>
    </location>
</feature>
<dbReference type="Proteomes" id="UP000540989">
    <property type="component" value="Unassembled WGS sequence"/>
</dbReference>
<keyword evidence="6" id="KW-1185">Reference proteome</keyword>
<dbReference type="InterPro" id="IPR004358">
    <property type="entry name" value="Sig_transdc_His_kin-like_C"/>
</dbReference>
<dbReference type="InterPro" id="IPR036890">
    <property type="entry name" value="HATPase_C_sf"/>
</dbReference>
<feature type="region of interest" description="Disordered" evidence="3">
    <location>
        <begin position="529"/>
        <end position="559"/>
    </location>
</feature>
<proteinExistence type="predicted"/>
<reference evidence="5 6" key="1">
    <citation type="submission" date="2020-08" db="EMBL/GenBank/DDBJ databases">
        <title>Genomic Encyclopedia of Type Strains, Phase IV (KMG-V): Genome sequencing to study the core and pangenomes of soil and plant-associated prokaryotes.</title>
        <authorList>
            <person name="Whitman W."/>
        </authorList>
    </citation>
    <scope>NUCLEOTIDE SEQUENCE [LARGE SCALE GENOMIC DNA]</scope>
    <source>
        <strain evidence="5 6">M8UP14</strain>
    </source>
</reference>
<evidence type="ECO:0000313" key="5">
    <source>
        <dbReference type="EMBL" id="MBB5057726.1"/>
    </source>
</evidence>
<dbReference type="EMBL" id="JACHIP010000003">
    <property type="protein sequence ID" value="MBB5057726.1"/>
    <property type="molecule type" value="Genomic_DNA"/>
</dbReference>
<feature type="region of interest" description="Disordered" evidence="3">
    <location>
        <begin position="1"/>
        <end position="25"/>
    </location>
</feature>
<dbReference type="Gene3D" id="3.30.565.10">
    <property type="entry name" value="Histidine kinase-like ATPase, C-terminal domain"/>
    <property type="match status" value="1"/>
</dbReference>
<evidence type="ECO:0000313" key="6">
    <source>
        <dbReference type="Proteomes" id="UP000540989"/>
    </source>
</evidence>
<comment type="caution">
    <text evidence="5">The sequence shown here is derived from an EMBL/GenBank/DDBJ whole genome shotgun (WGS) entry which is preliminary data.</text>
</comment>
<gene>
    <name evidence="5" type="ORF">HDF16_002432</name>
</gene>
<dbReference type="SMART" id="SM00387">
    <property type="entry name" value="HATPase_c"/>
    <property type="match status" value="1"/>
</dbReference>
<feature type="compositionally biased region" description="Low complexity" evidence="3">
    <location>
        <begin position="75"/>
        <end position="90"/>
    </location>
</feature>